<feature type="compositionally biased region" description="Polar residues" evidence="1">
    <location>
        <begin position="284"/>
        <end position="297"/>
    </location>
</feature>
<feature type="compositionally biased region" description="Low complexity" evidence="1">
    <location>
        <begin position="823"/>
        <end position="839"/>
    </location>
</feature>
<dbReference type="AlphaFoldDB" id="A0A158QJA0"/>
<proteinExistence type="predicted"/>
<reference evidence="4" key="1">
    <citation type="submission" date="2016-04" db="UniProtKB">
        <authorList>
            <consortium name="WormBaseParasite"/>
        </authorList>
    </citation>
    <scope>IDENTIFICATION</scope>
</reference>
<feature type="compositionally biased region" description="Polar residues" evidence="1">
    <location>
        <begin position="855"/>
        <end position="867"/>
    </location>
</feature>
<dbReference type="Proteomes" id="UP000278807">
    <property type="component" value="Unassembled WGS sequence"/>
</dbReference>
<feature type="region of interest" description="Disordered" evidence="1">
    <location>
        <begin position="179"/>
        <end position="210"/>
    </location>
</feature>
<evidence type="ECO:0000313" key="2">
    <source>
        <dbReference type="EMBL" id="VDO10283.1"/>
    </source>
</evidence>
<feature type="compositionally biased region" description="Basic and acidic residues" evidence="1">
    <location>
        <begin position="336"/>
        <end position="353"/>
    </location>
</feature>
<feature type="compositionally biased region" description="Basic and acidic residues" evidence="1">
    <location>
        <begin position="583"/>
        <end position="592"/>
    </location>
</feature>
<evidence type="ECO:0000313" key="4">
    <source>
        <dbReference type="WBParaSite" id="HNAJ_0001138401-mRNA-1"/>
    </source>
</evidence>
<accession>A0A158QJA0</accession>
<dbReference type="OrthoDB" id="6288422at2759"/>
<keyword evidence="3" id="KW-1185">Reference proteome</keyword>
<reference evidence="2 3" key="2">
    <citation type="submission" date="2018-11" db="EMBL/GenBank/DDBJ databases">
        <authorList>
            <consortium name="Pathogen Informatics"/>
        </authorList>
    </citation>
    <scope>NUCLEOTIDE SEQUENCE [LARGE SCALE GENOMIC DNA]</scope>
</reference>
<feature type="region of interest" description="Disordered" evidence="1">
    <location>
        <begin position="740"/>
        <end position="769"/>
    </location>
</feature>
<dbReference type="EMBL" id="UZAE01013540">
    <property type="protein sequence ID" value="VDO10283.1"/>
    <property type="molecule type" value="Genomic_DNA"/>
</dbReference>
<feature type="region of interest" description="Disordered" evidence="1">
    <location>
        <begin position="782"/>
        <end position="867"/>
    </location>
</feature>
<feature type="compositionally biased region" description="Pro residues" evidence="1">
    <location>
        <begin position="499"/>
        <end position="511"/>
    </location>
</feature>
<dbReference type="WBParaSite" id="HNAJ_0001138401-mRNA-1">
    <property type="protein sequence ID" value="HNAJ_0001138401-mRNA-1"/>
    <property type="gene ID" value="HNAJ_0001138401"/>
</dbReference>
<feature type="compositionally biased region" description="Polar residues" evidence="1">
    <location>
        <begin position="354"/>
        <end position="370"/>
    </location>
</feature>
<feature type="region of interest" description="Disordered" evidence="1">
    <location>
        <begin position="695"/>
        <end position="714"/>
    </location>
</feature>
<feature type="compositionally biased region" description="Basic and acidic residues" evidence="1">
    <location>
        <begin position="782"/>
        <end position="801"/>
    </location>
</feature>
<feature type="compositionally biased region" description="Basic and acidic residues" evidence="1">
    <location>
        <begin position="740"/>
        <end position="762"/>
    </location>
</feature>
<sequence length="867" mass="94913">MMMLAQRGSSANKNSEQMPAIMRNSQVYTRSHTTGPTSVNSGDRMTTSFTVAFGSSSPRSICTKANEAILRSQAAFEARLASYLNGRHSGCFLTQSSAYTNYALYVKPDLLPENHPIRRHLHEGHHHVSTPRRAASANPTVHTAAIKKPTLISGAVICFSSLFEIRYLFLHCRKVGERGLRDGSDTRQAPQAKHRSRPTVRLPPPGNIDNTEAAAAATANLPQPTRRAASSQHFAEPTIAFASKVKGALPPEISRKISGDVTPPKRRPVPGRSTIPRGRCNSYAAPTTAWTNRQRANSQDRKTSAPSAAGSDNRMTTSVILPRRKPTMPASTMKPTRGEGDEARGRAKLKEQMKQSTTPVQPPQHKTQPPRTAPLKAIPAKKTAANKSSNEPIKPNTSECLAPTNVKSKPIAPRKANDFESVPETPKSVAKPNPAHPTSTIKRPPTALTPEPQEIYGESSTEPISSSQPPSLVTELQEFYTPAPPNESAAKEHLARPITPSPPPPDSPPPDQFNEDTGEIIQQRQTEEEEEPVQEPPAAFADHEEAPEAIAEENSEGILTEGEQHLANAPNHGQFEETPISESKPEEVEVQHGRHQAIQEGDERQMGTHNFDNLDSAQTGINHEPPPHSSYFSTKSHEVEEKTARLPAELLSKPLVASTTGSGEGGSLTEEEAAIYRAKMAEQRRLAKERLAEQQRLEAEAEKERKAKREADRQAAIEAAREKAIEEARLAAEVRMAREAAEEQARLEAERKAQERADRDRQAVSWSKAVADLSESEVEKLEAMMRERSERIRKSEEEREMRRKRLESIMSRVNRSDRSLSRGVTNSGSTNSLTSSVTGAASTNGLDDDGPRSGATVNFSLGSHNVS</sequence>
<organism evidence="4">
    <name type="scientific">Rodentolepis nana</name>
    <name type="common">Dwarf tapeworm</name>
    <name type="synonym">Hymenolepis nana</name>
    <dbReference type="NCBI Taxonomy" id="102285"/>
    <lineage>
        <taxon>Eukaryota</taxon>
        <taxon>Metazoa</taxon>
        <taxon>Spiralia</taxon>
        <taxon>Lophotrochozoa</taxon>
        <taxon>Platyhelminthes</taxon>
        <taxon>Cestoda</taxon>
        <taxon>Eucestoda</taxon>
        <taxon>Cyclophyllidea</taxon>
        <taxon>Hymenolepididae</taxon>
        <taxon>Rodentolepis</taxon>
    </lineage>
</organism>
<dbReference type="STRING" id="102285.A0A158QJA0"/>
<name>A0A158QJA0_RODNA</name>
<evidence type="ECO:0000256" key="1">
    <source>
        <dbReference type="SAM" id="MobiDB-lite"/>
    </source>
</evidence>
<protein>
    <submittedName>
        <fullName evidence="4">CCDC66 domain-containing protein</fullName>
    </submittedName>
</protein>
<feature type="compositionally biased region" description="Polar residues" evidence="1">
    <location>
        <begin position="385"/>
        <end position="399"/>
    </location>
</feature>
<feature type="compositionally biased region" description="Polar residues" evidence="1">
    <location>
        <begin position="458"/>
        <end position="471"/>
    </location>
</feature>
<feature type="region of interest" description="Disordered" evidence="1">
    <location>
        <begin position="650"/>
        <end position="669"/>
    </location>
</feature>
<dbReference type="CDD" id="cd06503">
    <property type="entry name" value="ATP-synt_Fo_b"/>
    <property type="match status" value="1"/>
</dbReference>
<gene>
    <name evidence="2" type="ORF">HNAJ_LOCUS11374</name>
</gene>
<feature type="compositionally biased region" description="Polar residues" evidence="1">
    <location>
        <begin position="607"/>
        <end position="621"/>
    </location>
</feature>
<feature type="region of interest" description="Disordered" evidence="1">
    <location>
        <begin position="251"/>
        <end position="643"/>
    </location>
</feature>
<evidence type="ECO:0000313" key="3">
    <source>
        <dbReference type="Proteomes" id="UP000278807"/>
    </source>
</evidence>